<dbReference type="Gene3D" id="3.30.40.10">
    <property type="entry name" value="Zinc/RING finger domain, C3HC4 (zinc finger)"/>
    <property type="match status" value="1"/>
</dbReference>
<organism evidence="23 24">
    <name type="scientific">Terfezia boudieri ATCC MYA-4762</name>
    <dbReference type="NCBI Taxonomy" id="1051890"/>
    <lineage>
        <taxon>Eukaryota</taxon>
        <taxon>Fungi</taxon>
        <taxon>Dikarya</taxon>
        <taxon>Ascomycota</taxon>
        <taxon>Pezizomycotina</taxon>
        <taxon>Pezizomycetes</taxon>
        <taxon>Pezizales</taxon>
        <taxon>Pezizaceae</taxon>
        <taxon>Terfezia</taxon>
    </lineage>
</organism>
<evidence type="ECO:0000256" key="8">
    <source>
        <dbReference type="ARBA" id="ARBA00022723"/>
    </source>
</evidence>
<feature type="compositionally biased region" description="Acidic residues" evidence="20">
    <location>
        <begin position="116"/>
        <end position="130"/>
    </location>
</feature>
<feature type="domain" description="SAP" evidence="22">
    <location>
        <begin position="236"/>
        <end position="270"/>
    </location>
</feature>
<evidence type="ECO:0000256" key="20">
    <source>
        <dbReference type="SAM" id="MobiDB-lite"/>
    </source>
</evidence>
<keyword evidence="13" id="KW-0238">DNA-binding</keyword>
<evidence type="ECO:0000256" key="14">
    <source>
        <dbReference type="ARBA" id="ARBA00023204"/>
    </source>
</evidence>
<dbReference type="InParanoid" id="A0A3N4LVG6"/>
<keyword evidence="11" id="KW-0833">Ubl conjugation pathway</keyword>
<keyword evidence="14" id="KW-0234">DNA repair</keyword>
<dbReference type="GO" id="GO:0005634">
    <property type="term" value="C:nucleus"/>
    <property type="evidence" value="ECO:0007669"/>
    <property type="project" value="UniProtKB-SubCell"/>
</dbReference>
<dbReference type="SMART" id="SM00184">
    <property type="entry name" value="RING"/>
    <property type="match status" value="1"/>
</dbReference>
<dbReference type="SMART" id="SM00513">
    <property type="entry name" value="SAP"/>
    <property type="match status" value="1"/>
</dbReference>
<keyword evidence="9" id="KW-0227">DNA damage</keyword>
<feature type="compositionally biased region" description="Pro residues" evidence="20">
    <location>
        <begin position="178"/>
        <end position="187"/>
    </location>
</feature>
<evidence type="ECO:0000256" key="13">
    <source>
        <dbReference type="ARBA" id="ARBA00023125"/>
    </source>
</evidence>
<dbReference type="FunCoup" id="A0A3N4LVG6">
    <property type="interactions" value="308"/>
</dbReference>
<feature type="domain" description="RING-type" evidence="21">
    <location>
        <begin position="33"/>
        <end position="71"/>
    </location>
</feature>
<dbReference type="PROSITE" id="PS00518">
    <property type="entry name" value="ZF_RING_1"/>
    <property type="match status" value="1"/>
</dbReference>
<feature type="non-terminal residue" evidence="23">
    <location>
        <position position="346"/>
    </location>
</feature>
<dbReference type="STRING" id="1051890.A0A3N4LVG6"/>
<feature type="region of interest" description="Disordered" evidence="20">
    <location>
        <begin position="116"/>
        <end position="147"/>
    </location>
</feature>
<evidence type="ECO:0000256" key="17">
    <source>
        <dbReference type="ARBA" id="ARBA00074353"/>
    </source>
</evidence>
<evidence type="ECO:0000256" key="15">
    <source>
        <dbReference type="ARBA" id="ARBA00023242"/>
    </source>
</evidence>
<evidence type="ECO:0000256" key="19">
    <source>
        <dbReference type="PROSITE-ProRule" id="PRU00175"/>
    </source>
</evidence>
<dbReference type="EMBL" id="ML121537">
    <property type="protein sequence ID" value="RPB25688.1"/>
    <property type="molecule type" value="Genomic_DNA"/>
</dbReference>
<dbReference type="AlphaFoldDB" id="A0A3N4LVG6"/>
<evidence type="ECO:0000256" key="18">
    <source>
        <dbReference type="ARBA" id="ARBA00082369"/>
    </source>
</evidence>
<protein>
    <recommendedName>
        <fullName evidence="6">Postreplication repair E3 ubiquitin-protein ligase RAD18</fullName>
        <ecNumber evidence="5">2.3.2.27</ecNumber>
    </recommendedName>
    <alternativeName>
        <fullName evidence="17">Postreplication repair E3 ubiquitin-protein ligase rad18</fullName>
    </alternativeName>
    <alternativeName>
        <fullName evidence="16 18">RING-type E3 ubiquitin transferase RAD18</fullName>
    </alternativeName>
</protein>
<evidence type="ECO:0000256" key="10">
    <source>
        <dbReference type="ARBA" id="ARBA00022771"/>
    </source>
</evidence>
<name>A0A3N4LVG6_9PEZI</name>
<dbReference type="InterPro" id="IPR003034">
    <property type="entry name" value="SAP_dom"/>
</dbReference>
<dbReference type="GO" id="GO:0097505">
    <property type="term" value="C:Rad6-Rad18 complex"/>
    <property type="evidence" value="ECO:0007669"/>
    <property type="project" value="TreeGrafter"/>
</dbReference>
<evidence type="ECO:0000256" key="9">
    <source>
        <dbReference type="ARBA" id="ARBA00022763"/>
    </source>
</evidence>
<comment type="similarity">
    <text evidence="4">Belongs to the RAD18 family.</text>
</comment>
<keyword evidence="24" id="KW-1185">Reference proteome</keyword>
<keyword evidence="15" id="KW-0539">Nucleus</keyword>
<evidence type="ECO:0000313" key="24">
    <source>
        <dbReference type="Proteomes" id="UP000267821"/>
    </source>
</evidence>
<evidence type="ECO:0000256" key="4">
    <source>
        <dbReference type="ARBA" id="ARBA00009506"/>
    </source>
</evidence>
<dbReference type="Proteomes" id="UP000267821">
    <property type="component" value="Unassembled WGS sequence"/>
</dbReference>
<keyword evidence="10 19" id="KW-0863">Zinc-finger</keyword>
<evidence type="ECO:0000256" key="7">
    <source>
        <dbReference type="ARBA" id="ARBA00022679"/>
    </source>
</evidence>
<dbReference type="InterPro" id="IPR017907">
    <property type="entry name" value="Znf_RING_CS"/>
</dbReference>
<dbReference type="PANTHER" id="PTHR14134">
    <property type="entry name" value="E3 UBIQUITIN-PROTEIN LIGASE RAD18"/>
    <property type="match status" value="1"/>
</dbReference>
<comment type="subcellular location">
    <subcellularLocation>
        <location evidence="2">Nucleus</location>
    </subcellularLocation>
</comment>
<evidence type="ECO:0000313" key="23">
    <source>
        <dbReference type="EMBL" id="RPB25688.1"/>
    </source>
</evidence>
<dbReference type="OrthoDB" id="9049620at2759"/>
<dbReference type="GO" id="GO:0006513">
    <property type="term" value="P:protein monoubiquitination"/>
    <property type="evidence" value="ECO:0007669"/>
    <property type="project" value="InterPro"/>
</dbReference>
<comment type="catalytic activity">
    <reaction evidence="1">
        <text>S-ubiquitinyl-[E2 ubiquitin-conjugating enzyme]-L-cysteine + [acceptor protein]-L-lysine = [E2 ubiquitin-conjugating enzyme]-L-cysteine + N(6)-ubiquitinyl-[acceptor protein]-L-lysine.</text>
        <dbReference type="EC" id="2.3.2.27"/>
    </reaction>
</comment>
<dbReference type="GO" id="GO:0061630">
    <property type="term" value="F:ubiquitin protein ligase activity"/>
    <property type="evidence" value="ECO:0007669"/>
    <property type="project" value="UniProtKB-EC"/>
</dbReference>
<gene>
    <name evidence="23" type="ORF">L211DRAFT_822513</name>
</gene>
<feature type="compositionally biased region" description="Low complexity" evidence="20">
    <location>
        <begin position="188"/>
        <end position="219"/>
    </location>
</feature>
<dbReference type="FunFam" id="3.30.40.10:FF:000172">
    <property type="entry name" value="E3 ubiquitin-protein ligase RAD18"/>
    <property type="match status" value="1"/>
</dbReference>
<accession>A0A3N4LVG6</accession>
<dbReference type="PROSITE" id="PS50800">
    <property type="entry name" value="SAP"/>
    <property type="match status" value="1"/>
</dbReference>
<dbReference type="GO" id="GO:0006301">
    <property type="term" value="P:DNA damage tolerance"/>
    <property type="evidence" value="ECO:0007669"/>
    <property type="project" value="InterPro"/>
</dbReference>
<keyword evidence="8" id="KW-0479">Metal-binding</keyword>
<sequence>MSADVVVEGVTDPTDWVSTRLPSLQRLDNSLRCQVCKEFLSAPLITECSHTFCSLCIRRCFTQEQKCPSCRVPGQEARLRRNAGVEECVEAFLAVRGELLRVLGEVKEEVGVGIEDVDGMGDMDEMDGEESTPKPVEAVEPEPDDGLFPCPGCNNRMKVDWIPYHIDACLKAKEDGRPPPAPQPPQPRTTRPSQFAQNNQQFFSRPSRTTRSSNTLQPQQPQPQPSTATRLPKLNYSLMNHKHLREKLQEFGLLATGTKTQMVARHSEWVNLYNANLDSLRPKPTRVLVQDLELWEKTVGKDFLSSALGGERRPTKLPGWSDEGWKREHDRMFEDLVKQAREGARK</sequence>
<evidence type="ECO:0000256" key="1">
    <source>
        <dbReference type="ARBA" id="ARBA00000900"/>
    </source>
</evidence>
<evidence type="ECO:0000256" key="6">
    <source>
        <dbReference type="ARBA" id="ARBA00015551"/>
    </source>
</evidence>
<evidence type="ECO:0000259" key="21">
    <source>
        <dbReference type="PROSITE" id="PS50089"/>
    </source>
</evidence>
<dbReference type="SUPFAM" id="SSF57850">
    <property type="entry name" value="RING/U-box"/>
    <property type="match status" value="1"/>
</dbReference>
<evidence type="ECO:0000256" key="3">
    <source>
        <dbReference type="ARBA" id="ARBA00004906"/>
    </source>
</evidence>
<feature type="region of interest" description="Disordered" evidence="20">
    <location>
        <begin position="172"/>
        <end position="230"/>
    </location>
</feature>
<dbReference type="InterPro" id="IPR001841">
    <property type="entry name" value="Znf_RING"/>
</dbReference>
<dbReference type="PANTHER" id="PTHR14134:SF2">
    <property type="entry name" value="E3 UBIQUITIN-PROTEIN LIGASE RAD18"/>
    <property type="match status" value="1"/>
</dbReference>
<dbReference type="GO" id="GO:0006281">
    <property type="term" value="P:DNA repair"/>
    <property type="evidence" value="ECO:0007669"/>
    <property type="project" value="UniProtKB-KW"/>
</dbReference>
<keyword evidence="7" id="KW-0808">Transferase</keyword>
<keyword evidence="12" id="KW-0862">Zinc</keyword>
<comment type="pathway">
    <text evidence="3">Protein modification; protein ubiquitination.</text>
</comment>
<dbReference type="PROSITE" id="PS50089">
    <property type="entry name" value="ZF_RING_2"/>
    <property type="match status" value="1"/>
</dbReference>
<evidence type="ECO:0000256" key="12">
    <source>
        <dbReference type="ARBA" id="ARBA00022833"/>
    </source>
</evidence>
<evidence type="ECO:0000256" key="5">
    <source>
        <dbReference type="ARBA" id="ARBA00012483"/>
    </source>
</evidence>
<dbReference type="GO" id="GO:0008270">
    <property type="term" value="F:zinc ion binding"/>
    <property type="evidence" value="ECO:0007669"/>
    <property type="project" value="UniProtKB-KW"/>
</dbReference>
<evidence type="ECO:0000259" key="22">
    <source>
        <dbReference type="PROSITE" id="PS50800"/>
    </source>
</evidence>
<dbReference type="Pfam" id="PF13923">
    <property type="entry name" value="zf-C3HC4_2"/>
    <property type="match status" value="1"/>
</dbReference>
<dbReference type="InterPro" id="IPR039577">
    <property type="entry name" value="Rad18"/>
</dbReference>
<dbReference type="EC" id="2.3.2.27" evidence="5"/>
<evidence type="ECO:0000256" key="11">
    <source>
        <dbReference type="ARBA" id="ARBA00022786"/>
    </source>
</evidence>
<reference evidence="23 24" key="1">
    <citation type="journal article" date="2018" name="Nat. Ecol. Evol.">
        <title>Pezizomycetes genomes reveal the molecular basis of ectomycorrhizal truffle lifestyle.</title>
        <authorList>
            <person name="Murat C."/>
            <person name="Payen T."/>
            <person name="Noel B."/>
            <person name="Kuo A."/>
            <person name="Morin E."/>
            <person name="Chen J."/>
            <person name="Kohler A."/>
            <person name="Krizsan K."/>
            <person name="Balestrini R."/>
            <person name="Da Silva C."/>
            <person name="Montanini B."/>
            <person name="Hainaut M."/>
            <person name="Levati E."/>
            <person name="Barry K.W."/>
            <person name="Belfiori B."/>
            <person name="Cichocki N."/>
            <person name="Clum A."/>
            <person name="Dockter R.B."/>
            <person name="Fauchery L."/>
            <person name="Guy J."/>
            <person name="Iotti M."/>
            <person name="Le Tacon F."/>
            <person name="Lindquist E.A."/>
            <person name="Lipzen A."/>
            <person name="Malagnac F."/>
            <person name="Mello A."/>
            <person name="Molinier V."/>
            <person name="Miyauchi S."/>
            <person name="Poulain J."/>
            <person name="Riccioni C."/>
            <person name="Rubini A."/>
            <person name="Sitrit Y."/>
            <person name="Splivallo R."/>
            <person name="Traeger S."/>
            <person name="Wang M."/>
            <person name="Zifcakova L."/>
            <person name="Wipf D."/>
            <person name="Zambonelli A."/>
            <person name="Paolocci F."/>
            <person name="Nowrousian M."/>
            <person name="Ottonello S."/>
            <person name="Baldrian P."/>
            <person name="Spatafora J.W."/>
            <person name="Henrissat B."/>
            <person name="Nagy L.G."/>
            <person name="Aury J.M."/>
            <person name="Wincker P."/>
            <person name="Grigoriev I.V."/>
            <person name="Bonfante P."/>
            <person name="Martin F.M."/>
        </authorList>
    </citation>
    <scope>NUCLEOTIDE SEQUENCE [LARGE SCALE GENOMIC DNA]</scope>
    <source>
        <strain evidence="23 24">ATCC MYA-4762</strain>
    </source>
</reference>
<dbReference type="InterPro" id="IPR013083">
    <property type="entry name" value="Znf_RING/FYVE/PHD"/>
</dbReference>
<evidence type="ECO:0000256" key="16">
    <source>
        <dbReference type="ARBA" id="ARBA00031783"/>
    </source>
</evidence>
<dbReference type="Pfam" id="PF02037">
    <property type="entry name" value="SAP"/>
    <property type="match status" value="1"/>
</dbReference>
<dbReference type="GO" id="GO:0003697">
    <property type="term" value="F:single-stranded DNA binding"/>
    <property type="evidence" value="ECO:0007669"/>
    <property type="project" value="InterPro"/>
</dbReference>
<evidence type="ECO:0000256" key="2">
    <source>
        <dbReference type="ARBA" id="ARBA00004123"/>
    </source>
</evidence>
<proteinExistence type="inferred from homology"/>